<name>A0A168EYJ7_CORDF</name>
<feature type="compositionally biased region" description="Polar residues" evidence="1">
    <location>
        <begin position="178"/>
        <end position="191"/>
    </location>
</feature>
<dbReference type="EMBL" id="AZHF01000006">
    <property type="protein sequence ID" value="OAA74411.1"/>
    <property type="molecule type" value="Genomic_DNA"/>
</dbReference>
<protein>
    <submittedName>
        <fullName evidence="3">Uncharacterized protein</fullName>
    </submittedName>
</protein>
<sequence>MQSLFSVTNNVSLVSITVTPGTFLAVVALLLCFLTLYIPVVPHIRLPRVSLPRNLWQPPSPSPPQTHASHGSESPSSALVHRRATSASSSSFGAAVAATTATASGRRHNRLQKVLPALPPPPRSRGALPAPPSLTEKLTPTRQLALPEFISSYWSGRGRETTPLPPAPPPKHGAHTFTPANNAATCRITNNKKVDPGRDYNDSGGNNHSSSSSSSRRSRLSSGRFSARLRTSSQPHDDGHLALVDQTLLGAAQQRARGGRGRPDGAGAGGGVEPRRGLGRGLRRWWLLTTGARRQGHAAADIVGTRLVAAAVRGERAGRRRRLDRQQLRRQQRYTAARDADEAAAGKPEPGKDAQPEPANIRFAVRAEVQQRTELIEATVSFVRRRYRAATSSWRALFANAAVALFSVLFVKTLLQPVAQRPAGDLVKVAGVARSFEPLIYYSESAVAQVHELQATSVAVWDLGESVRSSGMKDAESIVSDLDALSETMRTLSVEMTKFFARVDGDVDGILNVMDWAKMHLNRLNSTPPPSTMSAAYDNLHNLLSRARVLEDAHGAPTPFGSLTTYIFGPSGPQREQRVIQLLFTEFLAVLEDSIAAELQHSVTLFALFAAVDARFLNLARAVVRESSAQEELHADTLASLWVRLLGARAAELRKFGKNLDLLHHVRDKTVRNKRVLVDHHGRLLTLKASLESLRGKLVSPLVRGANATTLSLDDQIAGIASVGDHLAEVRRQQKGKVLEYLFSSVPTAQRSLAGGGEEDEDTPRRVGGYDASGKRV</sequence>
<organism evidence="3 4">
    <name type="scientific">Akanthomyces lecanii RCEF 1005</name>
    <dbReference type="NCBI Taxonomy" id="1081108"/>
    <lineage>
        <taxon>Eukaryota</taxon>
        <taxon>Fungi</taxon>
        <taxon>Dikarya</taxon>
        <taxon>Ascomycota</taxon>
        <taxon>Pezizomycotina</taxon>
        <taxon>Sordariomycetes</taxon>
        <taxon>Hypocreomycetidae</taxon>
        <taxon>Hypocreales</taxon>
        <taxon>Cordycipitaceae</taxon>
        <taxon>Akanthomyces</taxon>
        <taxon>Cordyceps confragosa</taxon>
    </lineage>
</organism>
<gene>
    <name evidence="3" type="ORF">LEL_07992</name>
</gene>
<feature type="compositionally biased region" description="Basic and acidic residues" evidence="1">
    <location>
        <begin position="192"/>
        <end position="201"/>
    </location>
</feature>
<dbReference type="OrthoDB" id="4202871at2759"/>
<feature type="region of interest" description="Disordered" evidence="1">
    <location>
        <begin position="114"/>
        <end position="142"/>
    </location>
</feature>
<feature type="region of interest" description="Disordered" evidence="1">
    <location>
        <begin position="252"/>
        <end position="275"/>
    </location>
</feature>
<keyword evidence="2" id="KW-0812">Transmembrane</keyword>
<feature type="region of interest" description="Disordered" evidence="1">
    <location>
        <begin position="751"/>
        <end position="777"/>
    </location>
</feature>
<dbReference type="STRING" id="1081108.A0A168EYJ7"/>
<comment type="caution">
    <text evidence="3">The sequence shown here is derived from an EMBL/GenBank/DDBJ whole genome shotgun (WGS) entry which is preliminary data.</text>
</comment>
<keyword evidence="2" id="KW-1133">Transmembrane helix</keyword>
<feature type="region of interest" description="Disordered" evidence="1">
    <location>
        <begin position="315"/>
        <end position="358"/>
    </location>
</feature>
<feature type="region of interest" description="Disordered" evidence="1">
    <location>
        <begin position="156"/>
        <end position="240"/>
    </location>
</feature>
<evidence type="ECO:0000256" key="1">
    <source>
        <dbReference type="SAM" id="MobiDB-lite"/>
    </source>
</evidence>
<feature type="compositionally biased region" description="Low complexity" evidence="1">
    <location>
        <begin position="209"/>
        <end position="230"/>
    </location>
</feature>
<dbReference type="Proteomes" id="UP000076881">
    <property type="component" value="Unassembled WGS sequence"/>
</dbReference>
<feature type="compositionally biased region" description="Basic residues" evidence="1">
    <location>
        <begin position="318"/>
        <end position="332"/>
    </location>
</feature>
<proteinExistence type="predicted"/>
<evidence type="ECO:0000313" key="3">
    <source>
        <dbReference type="EMBL" id="OAA74411.1"/>
    </source>
</evidence>
<keyword evidence="4" id="KW-1185">Reference proteome</keyword>
<reference evidence="3 4" key="1">
    <citation type="journal article" date="2016" name="Genome Biol. Evol.">
        <title>Divergent and convergent evolution of fungal pathogenicity.</title>
        <authorList>
            <person name="Shang Y."/>
            <person name="Xiao G."/>
            <person name="Zheng P."/>
            <person name="Cen K."/>
            <person name="Zhan S."/>
            <person name="Wang C."/>
        </authorList>
    </citation>
    <scope>NUCLEOTIDE SEQUENCE [LARGE SCALE GENOMIC DNA]</scope>
    <source>
        <strain evidence="3 4">RCEF 1005</strain>
    </source>
</reference>
<feature type="region of interest" description="Disordered" evidence="1">
    <location>
        <begin position="57"/>
        <end position="86"/>
    </location>
</feature>
<accession>A0A168EYJ7</accession>
<dbReference type="AlphaFoldDB" id="A0A168EYJ7"/>
<feature type="transmembrane region" description="Helical" evidence="2">
    <location>
        <begin position="12"/>
        <end position="38"/>
    </location>
</feature>
<feature type="compositionally biased region" description="Polar residues" evidence="1">
    <location>
        <begin position="65"/>
        <end position="77"/>
    </location>
</feature>
<evidence type="ECO:0000256" key="2">
    <source>
        <dbReference type="SAM" id="Phobius"/>
    </source>
</evidence>
<keyword evidence="2" id="KW-0472">Membrane</keyword>
<evidence type="ECO:0000313" key="4">
    <source>
        <dbReference type="Proteomes" id="UP000076881"/>
    </source>
</evidence>